<evidence type="ECO:0000313" key="2">
    <source>
        <dbReference type="Proteomes" id="UP001430584"/>
    </source>
</evidence>
<gene>
    <name evidence="1" type="ORF">SLS55_003184</name>
</gene>
<dbReference type="GeneID" id="92007269"/>
<evidence type="ECO:0008006" key="3">
    <source>
        <dbReference type="Google" id="ProtNLM"/>
    </source>
</evidence>
<dbReference type="InterPro" id="IPR024079">
    <property type="entry name" value="MetalloPept_cat_dom_sf"/>
</dbReference>
<protein>
    <recommendedName>
        <fullName evidence="3">Lysine-specific metallo-endopeptidase domain-containing protein</fullName>
    </recommendedName>
</protein>
<sequence length="260" mass="28709">MAVVTALPHTVLPRDGKTYQIVGCTAAQQKKLTTAFEDAVKLASAADDIDDDSNAFSHYLRKDDKKETKKLWKAVAKKILQGKYLRRPSAIAYGHRANVSTKSLAYTNPSPADDDNPVPEMTICPAFFTNAGTKNDLGSKSYIPDKRNSWCQTDYKFKDFETAGHTILHELTHFDAVGDEGDLPQATDEGITSHGTIDVTGFGDDYVPAARAFLQKWVADPDTMKKDDGPKPYQNAENVAAAATEWWFNNKCTNIDNIDL</sequence>
<dbReference type="Proteomes" id="UP001430584">
    <property type="component" value="Unassembled WGS sequence"/>
</dbReference>
<keyword evidence="2" id="KW-1185">Reference proteome</keyword>
<accession>A0ABR3CMG4</accession>
<dbReference type="EMBL" id="JAJVCZ030000003">
    <property type="protein sequence ID" value="KAL0261754.1"/>
    <property type="molecule type" value="Genomic_DNA"/>
</dbReference>
<comment type="caution">
    <text evidence="1">The sequence shown here is derived from an EMBL/GenBank/DDBJ whole genome shotgun (WGS) entry which is preliminary data.</text>
</comment>
<organism evidence="1 2">
    <name type="scientific">Diplodia seriata</name>
    <dbReference type="NCBI Taxonomy" id="420778"/>
    <lineage>
        <taxon>Eukaryota</taxon>
        <taxon>Fungi</taxon>
        <taxon>Dikarya</taxon>
        <taxon>Ascomycota</taxon>
        <taxon>Pezizomycotina</taxon>
        <taxon>Dothideomycetes</taxon>
        <taxon>Dothideomycetes incertae sedis</taxon>
        <taxon>Botryosphaeriales</taxon>
        <taxon>Botryosphaeriaceae</taxon>
        <taxon>Diplodia</taxon>
    </lineage>
</organism>
<dbReference type="RefSeq" id="XP_066634783.1">
    <property type="nucleotide sequence ID" value="XM_066774664.1"/>
</dbReference>
<proteinExistence type="predicted"/>
<dbReference type="Gene3D" id="3.40.390.10">
    <property type="entry name" value="Collagenase (Catalytic Domain)"/>
    <property type="match status" value="1"/>
</dbReference>
<reference evidence="1 2" key="1">
    <citation type="submission" date="2024-02" db="EMBL/GenBank/DDBJ databases">
        <title>De novo assembly and annotation of 12 fungi associated with fruit tree decline syndrome in Ontario, Canada.</title>
        <authorList>
            <person name="Sulman M."/>
            <person name="Ellouze W."/>
            <person name="Ilyukhin E."/>
        </authorList>
    </citation>
    <scope>NUCLEOTIDE SEQUENCE [LARGE SCALE GENOMIC DNA]</scope>
    <source>
        <strain evidence="1 2">FDS-637</strain>
    </source>
</reference>
<evidence type="ECO:0000313" key="1">
    <source>
        <dbReference type="EMBL" id="KAL0261754.1"/>
    </source>
</evidence>
<name>A0ABR3CMG4_9PEZI</name>
<dbReference type="SUPFAM" id="SSF55486">
    <property type="entry name" value="Metalloproteases ('zincins'), catalytic domain"/>
    <property type="match status" value="1"/>
</dbReference>